<evidence type="ECO:0000313" key="1">
    <source>
        <dbReference type="EMBL" id="CAI4031023.1"/>
    </source>
</evidence>
<dbReference type="AlphaFoldDB" id="A0AA86MXU9"/>
<proteinExistence type="predicted"/>
<protein>
    <submittedName>
        <fullName evidence="1">Uncharacterized protein</fullName>
    </submittedName>
</protein>
<name>A0AA86MXU9_9BACT</name>
<evidence type="ECO:0000313" key="2">
    <source>
        <dbReference type="Proteomes" id="UP001179121"/>
    </source>
</evidence>
<dbReference type="Proteomes" id="UP001179121">
    <property type="component" value="Chromosome"/>
</dbReference>
<dbReference type="EMBL" id="OX365700">
    <property type="protein sequence ID" value="CAI4031023.1"/>
    <property type="molecule type" value="Genomic_DNA"/>
</dbReference>
<gene>
    <name evidence="1" type="ORF">DNFV4_01455</name>
</gene>
<keyword evidence="2" id="KW-1185">Reference proteome</keyword>
<dbReference type="RefSeq" id="WP_289267987.1">
    <property type="nucleotide sequence ID" value="NZ_OX365700.1"/>
</dbReference>
<accession>A0AA86MXU9</accession>
<organism evidence="1 2">
    <name type="scientific">Nitrospira tepida</name>
    <dbReference type="NCBI Taxonomy" id="2973512"/>
    <lineage>
        <taxon>Bacteria</taxon>
        <taxon>Pseudomonadati</taxon>
        <taxon>Nitrospirota</taxon>
        <taxon>Nitrospiria</taxon>
        <taxon>Nitrospirales</taxon>
        <taxon>Nitrospiraceae</taxon>
        <taxon>Nitrospira</taxon>
    </lineage>
</organism>
<dbReference type="KEGG" id="nti:DNFV4_01455"/>
<reference evidence="1" key="1">
    <citation type="submission" date="2022-10" db="EMBL/GenBank/DDBJ databases">
        <authorList>
            <person name="Koch H."/>
        </authorList>
    </citation>
    <scope>NUCLEOTIDE SEQUENCE</scope>
    <source>
        <strain evidence="1">DNF</strain>
    </source>
</reference>
<sequence>MMRLLLHKLGHLIIFGARTMVQIGMTLFLTKQLILRDWFEKAIS</sequence>